<dbReference type="Proteomes" id="UP000305848">
    <property type="component" value="Unassembled WGS sequence"/>
</dbReference>
<dbReference type="Gene3D" id="3.55.50.30">
    <property type="match status" value="1"/>
</dbReference>
<keyword evidence="1" id="KW-1133">Transmembrane helix</keyword>
<evidence type="ECO:0000259" key="2">
    <source>
        <dbReference type="Pfam" id="PF04773"/>
    </source>
</evidence>
<feature type="domain" description="Protein FecR C-terminal" evidence="3">
    <location>
        <begin position="294"/>
        <end position="361"/>
    </location>
</feature>
<dbReference type="GO" id="GO:0016989">
    <property type="term" value="F:sigma factor antagonist activity"/>
    <property type="evidence" value="ECO:0007669"/>
    <property type="project" value="TreeGrafter"/>
</dbReference>
<comment type="caution">
    <text evidence="4">The sequence shown here is derived from an EMBL/GenBank/DDBJ whole genome shotgun (WGS) entry which is preliminary data.</text>
</comment>
<keyword evidence="1" id="KW-0472">Membrane</keyword>
<dbReference type="Pfam" id="PF04773">
    <property type="entry name" value="FecR"/>
    <property type="match status" value="1"/>
</dbReference>
<evidence type="ECO:0000256" key="1">
    <source>
        <dbReference type="SAM" id="Phobius"/>
    </source>
</evidence>
<name>A0A4U3L2S2_9BACT</name>
<proteinExistence type="predicted"/>
<gene>
    <name evidence="4" type="ORF">FC093_08850</name>
</gene>
<dbReference type="PIRSF" id="PIRSF018266">
    <property type="entry name" value="FecR"/>
    <property type="match status" value="1"/>
</dbReference>
<dbReference type="Gene3D" id="2.60.120.1440">
    <property type="match status" value="1"/>
</dbReference>
<keyword evidence="1" id="KW-0812">Transmembrane</keyword>
<dbReference type="InterPro" id="IPR006860">
    <property type="entry name" value="FecR"/>
</dbReference>
<dbReference type="EMBL" id="SZQL01000005">
    <property type="protein sequence ID" value="TKK69411.1"/>
    <property type="molecule type" value="Genomic_DNA"/>
</dbReference>
<evidence type="ECO:0000313" key="4">
    <source>
        <dbReference type="EMBL" id="TKK69411.1"/>
    </source>
</evidence>
<dbReference type="PANTHER" id="PTHR30273">
    <property type="entry name" value="PERIPLASMIC SIGNAL SENSOR AND SIGMA FACTOR ACTIVATOR FECR-RELATED"/>
    <property type="match status" value="1"/>
</dbReference>
<accession>A0A4U3L2S2</accession>
<dbReference type="Pfam" id="PF16344">
    <property type="entry name" value="FecR_C"/>
    <property type="match status" value="1"/>
</dbReference>
<dbReference type="InterPro" id="IPR032508">
    <property type="entry name" value="FecR_C"/>
</dbReference>
<keyword evidence="5" id="KW-1185">Reference proteome</keyword>
<dbReference type="OrthoDB" id="645173at2"/>
<organism evidence="4 5">
    <name type="scientific">Ilyomonas limi</name>
    <dbReference type="NCBI Taxonomy" id="2575867"/>
    <lineage>
        <taxon>Bacteria</taxon>
        <taxon>Pseudomonadati</taxon>
        <taxon>Bacteroidota</taxon>
        <taxon>Chitinophagia</taxon>
        <taxon>Chitinophagales</taxon>
        <taxon>Chitinophagaceae</taxon>
        <taxon>Ilyomonas</taxon>
    </lineage>
</organism>
<reference evidence="4 5" key="1">
    <citation type="submission" date="2019-05" db="EMBL/GenBank/DDBJ databases">
        <title>Panacibacter sp. strain 17mud1-8 Genome sequencing and assembly.</title>
        <authorList>
            <person name="Chhetri G."/>
        </authorList>
    </citation>
    <scope>NUCLEOTIDE SEQUENCE [LARGE SCALE GENOMIC DNA]</scope>
    <source>
        <strain evidence="4 5">17mud1-8</strain>
    </source>
</reference>
<evidence type="ECO:0000313" key="5">
    <source>
        <dbReference type="Proteomes" id="UP000305848"/>
    </source>
</evidence>
<feature type="transmembrane region" description="Helical" evidence="1">
    <location>
        <begin position="97"/>
        <end position="118"/>
    </location>
</feature>
<dbReference type="PANTHER" id="PTHR30273:SF2">
    <property type="entry name" value="PROTEIN FECR"/>
    <property type="match status" value="1"/>
</dbReference>
<evidence type="ECO:0000259" key="3">
    <source>
        <dbReference type="Pfam" id="PF16344"/>
    </source>
</evidence>
<dbReference type="AlphaFoldDB" id="A0A4U3L2S2"/>
<sequence length="366" mass="41675">MNIKNFHLYEVTDFILDEDFMRWVYAPTAEDQAFWRNWLKQYPNKQLIIAEARHIVQSISIKPEKISNHEINEEVEKLLDTIHATEKPIAVSFIRQWRYVAAACFIILAGIGITGIYYTNRKNVEQFSYHNAVSHQHLIEQVNTSDKKLTVTLPDGSIVILSPDSRISYKNGFDNTDTRDVYLSGEAFFEVTKDGLHPFRVFANEIITKVLGTSFSISSFDKEKDIKVIVRTGKVSVYSQFGTSGNKTKIANKLDGIIITPNQQLTYNREQQKFDKELLDKPVIITTDITPKMMVYEETPLVKVLKDLRRAYGIPITYDADLLKNCTLTADLSGEALYTKLNMICTAIGGWYEVIDGQVIIHAAGC</sequence>
<dbReference type="RefSeq" id="WP_137261407.1">
    <property type="nucleotide sequence ID" value="NZ_SZQL01000005.1"/>
</dbReference>
<dbReference type="InterPro" id="IPR012373">
    <property type="entry name" value="Ferrdict_sens_TM"/>
</dbReference>
<feature type="domain" description="FecR protein" evidence="2">
    <location>
        <begin position="142"/>
        <end position="235"/>
    </location>
</feature>
<protein>
    <submittedName>
        <fullName evidence="4">FecR family protein</fullName>
    </submittedName>
</protein>